<dbReference type="EMBL" id="LJOD01000007">
    <property type="protein sequence ID" value="KPE51017.1"/>
    <property type="molecule type" value="Genomic_DNA"/>
</dbReference>
<reference evidence="2" key="2">
    <citation type="submission" date="2015-09" db="EMBL/GenBank/DDBJ databases">
        <title>Draft genome sequence of a multidrug-resistant Chryseobacterium indologenes isolate from Malaysia.</title>
        <authorList>
            <person name="Yu C.Y."/>
            <person name="Ang G.Y."/>
            <person name="Chan K.-G."/>
        </authorList>
    </citation>
    <scope>NUCLEOTIDE SEQUENCE [LARGE SCALE GENOMIC DNA]</scope>
    <source>
        <strain evidence="2">CI_885</strain>
    </source>
</reference>
<dbReference type="PATRIC" id="fig|253.9.peg.4369"/>
<evidence type="ECO:0000313" key="2">
    <source>
        <dbReference type="Proteomes" id="UP000037953"/>
    </source>
</evidence>
<dbReference type="AlphaFoldDB" id="A0A0N0ZWP5"/>
<dbReference type="OrthoDB" id="9966936at2"/>
<organism evidence="1 2">
    <name type="scientific">Chryseobacterium indologenes</name>
    <name type="common">Flavobacterium indologenes</name>
    <dbReference type="NCBI Taxonomy" id="253"/>
    <lineage>
        <taxon>Bacteria</taxon>
        <taxon>Pseudomonadati</taxon>
        <taxon>Bacteroidota</taxon>
        <taxon>Flavobacteriia</taxon>
        <taxon>Flavobacteriales</taxon>
        <taxon>Weeksellaceae</taxon>
        <taxon>Chryseobacterium group</taxon>
        <taxon>Chryseobacterium</taxon>
    </lineage>
</organism>
<dbReference type="Proteomes" id="UP000037953">
    <property type="component" value="Unassembled WGS sequence"/>
</dbReference>
<sequence length="108" mass="12307">MKTLNKYQISWVILTPKKGNATKRDQKIFNSVDPLFCFSIGAFNQNLQAHFSTKEKAQQAVKSLKKANKDYTATIITDAQFGNIEIDYKTKTVKIAYTEKQLTESILI</sequence>
<protein>
    <submittedName>
        <fullName evidence="1">Uncharacterized protein</fullName>
    </submittedName>
</protein>
<proteinExistence type="predicted"/>
<evidence type="ECO:0000313" key="1">
    <source>
        <dbReference type="EMBL" id="KPE51017.1"/>
    </source>
</evidence>
<reference evidence="1 2" key="1">
    <citation type="journal article" date="2015" name="Genom Data">
        <title>Draft genome sequence of a multidrug-resistant Chryseobacterium indologenes isolate from Malaysia.</title>
        <authorList>
            <person name="Yu C.Y."/>
            <person name="Ang G.Y."/>
            <person name="Cheng H.J."/>
            <person name="Cheong Y.M."/>
            <person name="Yin W.F."/>
            <person name="Chan K.G."/>
        </authorList>
    </citation>
    <scope>NUCLEOTIDE SEQUENCE [LARGE SCALE GENOMIC DNA]</scope>
    <source>
        <strain evidence="1 2">CI_885</strain>
    </source>
</reference>
<comment type="caution">
    <text evidence="1">The sequence shown here is derived from an EMBL/GenBank/DDBJ whole genome shotgun (WGS) entry which is preliminary data.</text>
</comment>
<accession>A0A0N0ZWP5</accession>
<dbReference type="RefSeq" id="WP_062699793.1">
    <property type="nucleotide sequence ID" value="NZ_LJOD01000007.1"/>
</dbReference>
<gene>
    <name evidence="1" type="ORF">AOB46_12585</name>
</gene>
<name>A0A0N0ZWP5_CHRID</name>